<feature type="compositionally biased region" description="Basic and acidic residues" evidence="3">
    <location>
        <begin position="477"/>
        <end position="503"/>
    </location>
</feature>
<feature type="short sequence motif" description="GXSXG" evidence="2">
    <location>
        <begin position="36"/>
        <end position="40"/>
    </location>
</feature>
<keyword evidence="2" id="KW-0378">Hydrolase</keyword>
<dbReference type="EMBL" id="GGYP01001007">
    <property type="protein sequence ID" value="MDE45778.1"/>
    <property type="molecule type" value="Transcribed_RNA"/>
</dbReference>
<evidence type="ECO:0000256" key="2">
    <source>
        <dbReference type="PROSITE-ProRule" id="PRU01161"/>
    </source>
</evidence>
<dbReference type="GO" id="GO:0005737">
    <property type="term" value="C:cytoplasm"/>
    <property type="evidence" value="ECO:0007669"/>
    <property type="project" value="TreeGrafter"/>
</dbReference>
<protein>
    <submittedName>
        <fullName evidence="5">Uncharacterized protein C05D11.7</fullName>
    </submittedName>
</protein>
<feature type="region of interest" description="Disordered" evidence="3">
    <location>
        <begin position="289"/>
        <end position="516"/>
    </location>
</feature>
<dbReference type="SUPFAM" id="SSF52151">
    <property type="entry name" value="FabD/lysophospholipase-like"/>
    <property type="match status" value="1"/>
</dbReference>
<proteinExistence type="predicted"/>
<feature type="short sequence motif" description="GXGXXG" evidence="2">
    <location>
        <begin position="7"/>
        <end position="12"/>
    </location>
</feature>
<keyword evidence="2" id="KW-0442">Lipid degradation</keyword>
<keyword evidence="1 2" id="KW-0443">Lipid metabolism</keyword>
<dbReference type="PANTHER" id="PTHR12406">
    <property type="entry name" value="CALCIUM-INDEPENDENT PHOSPHOLIPASE A2 IPLA2 -RELATED"/>
    <property type="match status" value="1"/>
</dbReference>
<feature type="short sequence motif" description="DGA/G" evidence="2">
    <location>
        <begin position="157"/>
        <end position="159"/>
    </location>
</feature>
<dbReference type="InterPro" id="IPR033562">
    <property type="entry name" value="PLPL"/>
</dbReference>
<dbReference type="GO" id="GO:0004806">
    <property type="term" value="F:triacylglycerol lipase activity"/>
    <property type="evidence" value="ECO:0007669"/>
    <property type="project" value="TreeGrafter"/>
</dbReference>
<evidence type="ECO:0000259" key="4">
    <source>
        <dbReference type="PROSITE" id="PS51635"/>
    </source>
</evidence>
<feature type="domain" description="PNPLA" evidence="4">
    <location>
        <begin position="3"/>
        <end position="170"/>
    </location>
</feature>
<dbReference type="AlphaFoldDB" id="A0A6G1S5X3"/>
<dbReference type="PANTHER" id="PTHR12406:SF41">
    <property type="entry name" value="BRUMMER, ISOFORM B-RELATED"/>
    <property type="match status" value="1"/>
</dbReference>
<dbReference type="Pfam" id="PF01734">
    <property type="entry name" value="Patatin"/>
    <property type="match status" value="1"/>
</dbReference>
<feature type="active site" description="Proton acceptor" evidence="2">
    <location>
        <position position="157"/>
    </location>
</feature>
<feature type="region of interest" description="Disordered" evidence="3">
    <location>
        <begin position="556"/>
        <end position="580"/>
    </location>
</feature>
<dbReference type="GO" id="GO:0019433">
    <property type="term" value="P:triglyceride catabolic process"/>
    <property type="evidence" value="ECO:0007669"/>
    <property type="project" value="TreeGrafter"/>
</dbReference>
<dbReference type="PROSITE" id="PS51635">
    <property type="entry name" value="PNPLA"/>
    <property type="match status" value="1"/>
</dbReference>
<dbReference type="Gene3D" id="3.40.1090.10">
    <property type="entry name" value="Cytosolic phospholipase A2 catalytic domain"/>
    <property type="match status" value="2"/>
</dbReference>
<feature type="region of interest" description="Disordered" evidence="3">
    <location>
        <begin position="653"/>
        <end position="706"/>
    </location>
</feature>
<feature type="compositionally biased region" description="Basic and acidic residues" evidence="3">
    <location>
        <begin position="316"/>
        <end position="328"/>
    </location>
</feature>
<feature type="compositionally biased region" description="Basic and acidic residues" evidence="3">
    <location>
        <begin position="363"/>
        <end position="372"/>
    </location>
</feature>
<name>A0A6G1S5X3_9ACAR</name>
<dbReference type="InterPro" id="IPR016035">
    <property type="entry name" value="Acyl_Trfase/lysoPLipase"/>
</dbReference>
<evidence type="ECO:0000313" key="5">
    <source>
        <dbReference type="EMBL" id="MDE45778.1"/>
    </source>
</evidence>
<organism evidence="5">
    <name type="scientific">Aceria tosichella</name>
    <name type="common">wheat curl mite</name>
    <dbReference type="NCBI Taxonomy" id="561515"/>
    <lineage>
        <taxon>Eukaryota</taxon>
        <taxon>Metazoa</taxon>
        <taxon>Ecdysozoa</taxon>
        <taxon>Arthropoda</taxon>
        <taxon>Chelicerata</taxon>
        <taxon>Arachnida</taxon>
        <taxon>Acari</taxon>
        <taxon>Acariformes</taxon>
        <taxon>Trombidiformes</taxon>
        <taxon>Prostigmata</taxon>
        <taxon>Eupodina</taxon>
        <taxon>Eriophyoidea</taxon>
        <taxon>Eriophyidae</taxon>
        <taxon>Eriophyinae</taxon>
        <taxon>Aceriini</taxon>
        <taxon>Aceria</taxon>
    </lineage>
</organism>
<feature type="compositionally biased region" description="Basic residues" evidence="3">
    <location>
        <begin position="304"/>
        <end position="315"/>
    </location>
</feature>
<dbReference type="GO" id="GO:0055088">
    <property type="term" value="P:lipid homeostasis"/>
    <property type="evidence" value="ECO:0007669"/>
    <property type="project" value="TreeGrafter"/>
</dbReference>
<feature type="compositionally biased region" description="Low complexity" evidence="3">
    <location>
        <begin position="504"/>
        <end position="516"/>
    </location>
</feature>
<sequence>MDLSFSGAGFMGCYYFGVVNCWDKYIPRERVRRVAGASAGSLIAAYYLMDLPMNECLKEIITMSEDARSRPLGVFDRSNQIVDVLPRALDKLFPEDAHKRVNGRLYVCMTRLRDLKSVVVNEFETRKDLIDALNCSCFIPVWSGNHVSTYKGVKYIDGGFTNNMPVFDEHTIRVSCFAGGSDIAPYDRARMEMLKTSVNGMSVYLSWRNLRRARRALWPPPVNFIIQLLEQGFHDTKEFILSNDLIQCDRCFRVTERQYQLIYSRITPTISPASSPAVSRAPSLLNLADLQRNGGGGGGSFRLHLSKRGSKRRSREKSPTSKQKDDNWKPPPLPPVHIKEHRRQSATGFETDRNKSGKQIARKALERLRLESEGIDEGEADHDHQEEEEQKPEHGSQVQPGFASKLREKLQQVSAVRSTAPQTKRFNAKRNLNSDTNKNGYDTGEQRQQQQQPTTELVPTIVVEQSPPSAVDGEQPTGERQEAEPEAELTRSREHSSASELKLRTSSLSSSASNDSAVVLETPCSSSVMSGSPAEKYLAGAKQRAQSLSLAHGTNILTSSSSPTKPADRFSLAPSPLPSCPPSPNLNRHCTECIRLRQQARTDGIDESVRKAAELFSSTKSKEPEREFSSIKWKLACWLRQIGPAKYSYSFKDDERESMTSDENIAGTPPSEEDCETMAERKARRKASHPLAWPMLGPTSEIQANS</sequence>
<gene>
    <name evidence="5" type="primary">C05D11.7_2</name>
    <name evidence="5" type="ORF">g.15774</name>
</gene>
<reference evidence="5" key="1">
    <citation type="submission" date="2018-10" db="EMBL/GenBank/DDBJ databases">
        <title>Transcriptome assembly of Aceria tosichella (Wheat curl mite) Type 2.</title>
        <authorList>
            <person name="Scully E.D."/>
            <person name="Geib S.M."/>
            <person name="Palmer N.A."/>
            <person name="Gupta A.K."/>
            <person name="Sarath G."/>
            <person name="Tatineni S."/>
        </authorList>
    </citation>
    <scope>NUCLEOTIDE SEQUENCE</scope>
    <source>
        <strain evidence="5">LincolnNE</strain>
    </source>
</reference>
<dbReference type="GO" id="GO:0005811">
    <property type="term" value="C:lipid droplet"/>
    <property type="evidence" value="ECO:0007669"/>
    <property type="project" value="TreeGrafter"/>
</dbReference>
<dbReference type="GO" id="GO:0016020">
    <property type="term" value="C:membrane"/>
    <property type="evidence" value="ECO:0007669"/>
    <property type="project" value="TreeGrafter"/>
</dbReference>
<feature type="active site" description="Nucleophile" evidence="2">
    <location>
        <position position="38"/>
    </location>
</feature>
<accession>A0A6G1S5X3</accession>
<dbReference type="InterPro" id="IPR002641">
    <property type="entry name" value="PNPLA_dom"/>
</dbReference>
<evidence type="ECO:0000256" key="3">
    <source>
        <dbReference type="SAM" id="MobiDB-lite"/>
    </source>
</evidence>
<evidence type="ECO:0000256" key="1">
    <source>
        <dbReference type="ARBA" id="ARBA00023098"/>
    </source>
</evidence>
<feature type="compositionally biased region" description="Polar residues" evidence="3">
    <location>
        <begin position="411"/>
        <end position="440"/>
    </location>
</feature>
<feature type="compositionally biased region" description="Acidic residues" evidence="3">
    <location>
        <begin position="373"/>
        <end position="390"/>
    </location>
</feature>